<protein>
    <submittedName>
        <fullName evidence="2">Uncharacterized protein</fullName>
    </submittedName>
</protein>
<dbReference type="AlphaFoldDB" id="A0A9E7HS16"/>
<accession>A0A9E7HS16</accession>
<evidence type="ECO:0000256" key="1">
    <source>
        <dbReference type="SAM" id="Phobius"/>
    </source>
</evidence>
<name>A0A9E7HS16_9LILI</name>
<evidence type="ECO:0000313" key="2">
    <source>
        <dbReference type="EMBL" id="URE35139.1"/>
    </source>
</evidence>
<feature type="transmembrane region" description="Helical" evidence="1">
    <location>
        <begin position="130"/>
        <end position="151"/>
    </location>
</feature>
<proteinExistence type="predicted"/>
<keyword evidence="1" id="KW-0812">Transmembrane</keyword>
<reference evidence="2" key="1">
    <citation type="submission" date="2022-05" db="EMBL/GenBank/DDBJ databases">
        <title>The Musa troglodytarum L. genome provides insights into the mechanism of non-climacteric behaviour and enrichment of carotenoids.</title>
        <authorList>
            <person name="Wang J."/>
        </authorList>
    </citation>
    <scope>NUCLEOTIDE SEQUENCE</scope>
    <source>
        <tissue evidence="2">Leaf</tissue>
    </source>
</reference>
<keyword evidence="1" id="KW-1133">Transmembrane helix</keyword>
<evidence type="ECO:0000313" key="3">
    <source>
        <dbReference type="Proteomes" id="UP001055439"/>
    </source>
</evidence>
<dbReference type="EMBL" id="CP097510">
    <property type="protein sequence ID" value="URE35139.1"/>
    <property type="molecule type" value="Genomic_DNA"/>
</dbReference>
<keyword evidence="1" id="KW-0472">Membrane</keyword>
<sequence length="185" mass="20192">MDRSSGSDGSCGQQQQQRWKLRTTAAVVAEAADSGESYGQQQRQRWNLRIAALATVEATDSSSGSGGGSSKARLSMAEEPAVISLNSGRNYTWSDSGRKLWALVRLLDLSVDDRGRLGPLRLRRRQGQKALASLVLALGLFSPVFFGEPFLQIPYPPSDSMLYGGGYGYPLPYPKSRMNSYLLLL</sequence>
<keyword evidence="3" id="KW-1185">Reference proteome</keyword>
<dbReference type="Proteomes" id="UP001055439">
    <property type="component" value="Chromosome 8"/>
</dbReference>
<gene>
    <name evidence="2" type="ORF">MUK42_16620</name>
</gene>
<organism evidence="2 3">
    <name type="scientific">Musa troglodytarum</name>
    <name type="common">fe'i banana</name>
    <dbReference type="NCBI Taxonomy" id="320322"/>
    <lineage>
        <taxon>Eukaryota</taxon>
        <taxon>Viridiplantae</taxon>
        <taxon>Streptophyta</taxon>
        <taxon>Embryophyta</taxon>
        <taxon>Tracheophyta</taxon>
        <taxon>Spermatophyta</taxon>
        <taxon>Magnoliopsida</taxon>
        <taxon>Liliopsida</taxon>
        <taxon>Zingiberales</taxon>
        <taxon>Musaceae</taxon>
        <taxon>Musa</taxon>
    </lineage>
</organism>